<dbReference type="PANTHER" id="PTHR42920:SF11">
    <property type="entry name" value="INNER MEMBRANE PROTEIN YTFF"/>
    <property type="match status" value="1"/>
</dbReference>
<feature type="transmembrane region" description="Helical" evidence="7">
    <location>
        <begin position="92"/>
        <end position="117"/>
    </location>
</feature>
<proteinExistence type="inferred from homology"/>
<dbReference type="Proteomes" id="UP000190285">
    <property type="component" value="Unassembled WGS sequence"/>
</dbReference>
<evidence type="ECO:0000256" key="2">
    <source>
        <dbReference type="ARBA" id="ARBA00007362"/>
    </source>
</evidence>
<dbReference type="InterPro" id="IPR037185">
    <property type="entry name" value="EmrE-like"/>
</dbReference>
<dbReference type="OrthoDB" id="9805239at2"/>
<dbReference type="PANTHER" id="PTHR42920">
    <property type="entry name" value="OS03G0707200 PROTEIN-RELATED"/>
    <property type="match status" value="1"/>
</dbReference>
<dbReference type="InterPro" id="IPR000620">
    <property type="entry name" value="EamA_dom"/>
</dbReference>
<dbReference type="EMBL" id="FUZT01000009">
    <property type="protein sequence ID" value="SKC81321.1"/>
    <property type="molecule type" value="Genomic_DNA"/>
</dbReference>
<dbReference type="Pfam" id="PF00892">
    <property type="entry name" value="EamA"/>
    <property type="match status" value="2"/>
</dbReference>
<feature type="transmembrane region" description="Helical" evidence="7">
    <location>
        <begin position="7"/>
        <end position="30"/>
    </location>
</feature>
<gene>
    <name evidence="9" type="ORF">SAMN02194393_03595</name>
</gene>
<keyword evidence="5 7" id="KW-1133">Transmembrane helix</keyword>
<comment type="similarity">
    <text evidence="2">Belongs to the EamA transporter family.</text>
</comment>
<evidence type="ECO:0000313" key="9">
    <source>
        <dbReference type="EMBL" id="SKC81321.1"/>
    </source>
</evidence>
<feature type="transmembrane region" description="Helical" evidence="7">
    <location>
        <begin position="154"/>
        <end position="171"/>
    </location>
</feature>
<dbReference type="STRING" id="36842.SAMN02194393_03595"/>
<evidence type="ECO:0000256" key="3">
    <source>
        <dbReference type="ARBA" id="ARBA00022475"/>
    </source>
</evidence>
<evidence type="ECO:0000256" key="4">
    <source>
        <dbReference type="ARBA" id="ARBA00022692"/>
    </source>
</evidence>
<keyword evidence="10" id="KW-1185">Reference proteome</keyword>
<feature type="transmembrane region" description="Helical" evidence="7">
    <location>
        <begin position="36"/>
        <end position="56"/>
    </location>
</feature>
<sequence>MESKKTLSLIAIMITSTVWGLSLLSVKVIVDVIPPMTMTFFRFLIGSLVLSIIYMIKEKEKKLDKKDIPMFILSGASGVSAFIYFQNSAVQFISASSASIIVAAIPIFVLIAEVIVFKTKLSNKKIISVILSFIGVYFIVGYDSSLASSDSFKGYLMMFGAVIAWVVYSIATKPLYKKYSQISIVYFQTLFGTSVLIPSIFVETAKWSLVNNVIILNLLFLGIFCSAIAYYLYVYAMEHLGISTTALFLNLIPVITVVSSYFILKEKIGIYHIIGGALVVTSVYLANIKGKSGEEKLVEEGELKKAT</sequence>
<feature type="transmembrane region" description="Helical" evidence="7">
    <location>
        <begin position="126"/>
        <end position="142"/>
    </location>
</feature>
<keyword evidence="6 7" id="KW-0472">Membrane</keyword>
<evidence type="ECO:0000256" key="5">
    <source>
        <dbReference type="ARBA" id="ARBA00022989"/>
    </source>
</evidence>
<feature type="domain" description="EamA" evidence="8">
    <location>
        <begin position="153"/>
        <end position="287"/>
    </location>
</feature>
<dbReference type="GO" id="GO:0005886">
    <property type="term" value="C:plasma membrane"/>
    <property type="evidence" value="ECO:0007669"/>
    <property type="project" value="UniProtKB-SubCell"/>
</dbReference>
<protein>
    <submittedName>
        <fullName evidence="9">Permease of the drug/metabolite transporter (DMT) superfamily</fullName>
    </submittedName>
</protein>
<feature type="transmembrane region" description="Helical" evidence="7">
    <location>
        <begin position="214"/>
        <end position="234"/>
    </location>
</feature>
<organism evidence="9 10">
    <name type="scientific">Maledivibacter halophilus</name>
    <dbReference type="NCBI Taxonomy" id="36842"/>
    <lineage>
        <taxon>Bacteria</taxon>
        <taxon>Bacillati</taxon>
        <taxon>Bacillota</taxon>
        <taxon>Clostridia</taxon>
        <taxon>Peptostreptococcales</taxon>
        <taxon>Caminicellaceae</taxon>
        <taxon>Maledivibacter</taxon>
    </lineage>
</organism>
<feature type="transmembrane region" description="Helical" evidence="7">
    <location>
        <begin position="246"/>
        <end position="264"/>
    </location>
</feature>
<comment type="subcellular location">
    <subcellularLocation>
        <location evidence="1">Cell membrane</location>
        <topology evidence="1">Multi-pass membrane protein</topology>
    </subcellularLocation>
</comment>
<dbReference type="Gene3D" id="1.10.3730.20">
    <property type="match status" value="1"/>
</dbReference>
<feature type="transmembrane region" description="Helical" evidence="7">
    <location>
        <begin position="270"/>
        <end position="287"/>
    </location>
</feature>
<keyword evidence="3" id="KW-1003">Cell membrane</keyword>
<keyword evidence="4 7" id="KW-0812">Transmembrane</keyword>
<name>A0A1T5LZC2_9FIRM</name>
<reference evidence="9 10" key="1">
    <citation type="submission" date="2017-02" db="EMBL/GenBank/DDBJ databases">
        <authorList>
            <person name="Peterson S.W."/>
        </authorList>
    </citation>
    <scope>NUCLEOTIDE SEQUENCE [LARGE SCALE GENOMIC DNA]</scope>
    <source>
        <strain evidence="9 10">M1</strain>
    </source>
</reference>
<accession>A0A1T5LZC2</accession>
<feature type="transmembrane region" description="Helical" evidence="7">
    <location>
        <begin position="68"/>
        <end position="86"/>
    </location>
</feature>
<evidence type="ECO:0000259" key="8">
    <source>
        <dbReference type="Pfam" id="PF00892"/>
    </source>
</evidence>
<dbReference type="RefSeq" id="WP_079493436.1">
    <property type="nucleotide sequence ID" value="NZ_FUZT01000009.1"/>
</dbReference>
<dbReference type="AlphaFoldDB" id="A0A1T5LZC2"/>
<evidence type="ECO:0000256" key="7">
    <source>
        <dbReference type="SAM" id="Phobius"/>
    </source>
</evidence>
<dbReference type="SUPFAM" id="SSF103481">
    <property type="entry name" value="Multidrug resistance efflux transporter EmrE"/>
    <property type="match status" value="2"/>
</dbReference>
<feature type="domain" description="EamA" evidence="8">
    <location>
        <begin position="8"/>
        <end position="140"/>
    </location>
</feature>
<evidence type="ECO:0000313" key="10">
    <source>
        <dbReference type="Proteomes" id="UP000190285"/>
    </source>
</evidence>
<evidence type="ECO:0000256" key="1">
    <source>
        <dbReference type="ARBA" id="ARBA00004651"/>
    </source>
</evidence>
<dbReference type="InterPro" id="IPR051258">
    <property type="entry name" value="Diverse_Substrate_Transporter"/>
</dbReference>
<feature type="transmembrane region" description="Helical" evidence="7">
    <location>
        <begin position="183"/>
        <end position="202"/>
    </location>
</feature>
<evidence type="ECO:0000256" key="6">
    <source>
        <dbReference type="ARBA" id="ARBA00023136"/>
    </source>
</evidence>